<dbReference type="GO" id="GO:0008017">
    <property type="term" value="F:microtubule binding"/>
    <property type="evidence" value="ECO:0007669"/>
    <property type="project" value="TreeGrafter"/>
</dbReference>
<dbReference type="GO" id="GO:0005525">
    <property type="term" value="F:GTP binding"/>
    <property type="evidence" value="ECO:0007669"/>
    <property type="project" value="InterPro"/>
</dbReference>
<dbReference type="AlphaFoldDB" id="A0A9I9DI88"/>
<dbReference type="PANTHER" id="PTHR11566">
    <property type="entry name" value="DYNAMIN"/>
    <property type="match status" value="1"/>
</dbReference>
<dbReference type="Pfam" id="PF00350">
    <property type="entry name" value="Dynamin_N"/>
    <property type="match status" value="1"/>
</dbReference>
<dbReference type="GO" id="GO:0016559">
    <property type="term" value="P:peroxisome fission"/>
    <property type="evidence" value="ECO:0007669"/>
    <property type="project" value="TreeGrafter"/>
</dbReference>
<dbReference type="GO" id="GO:0003924">
    <property type="term" value="F:GTPase activity"/>
    <property type="evidence" value="ECO:0007669"/>
    <property type="project" value="InterPro"/>
</dbReference>
<dbReference type="PROSITE" id="PS51718">
    <property type="entry name" value="G_DYNAMIN_2"/>
    <property type="match status" value="1"/>
</dbReference>
<dbReference type="InterPro" id="IPR030381">
    <property type="entry name" value="G_DYNAMIN_dom"/>
</dbReference>
<dbReference type="InterPro" id="IPR001401">
    <property type="entry name" value="Dynamin_GTPase"/>
</dbReference>
<dbReference type="FunFam" id="3.40.50.300:FF:001281">
    <property type="entry name" value="Dynamin-like protein ARC5"/>
    <property type="match status" value="1"/>
</dbReference>
<sequence length="824" mass="92796">MESGAEPLAVDHDKWRLYEAYNELHGLAQEFHTPFDAPAVLVVGHQTDGKSALVEALMGFQFNHVGGGTKTRRPITLHMKYDPDCETPVCHLVSDDDPTVAIQKSLHEIQAFIEAENMRLESETSQFSAKEIIIKVEYKYCPNLTIIDTPGLIAPAPGRKNRVLQAQARAVESLVRAKMQHREFIILCLEDCSDWSNATTRRVVMQIDPELSRTVIVSTKLDTKIPQFARSSDVEVFLLPPSCALDGIILGDSPFFTSVPSGRVGSAHDSVYKSNDEFKEAIALREKEDIILLEEKLCRPLAEKEKVRIGVSKLRTFLEELLQKRYMDSVPLIISLLDKEYRSTTRKLNDIDQELSNLDEVTLKEKGRAFHDLFLTKYSLAIMCAKRSFIGSSPLWLSLLLKGTVVAPPDKFGETLQDERINGGAFVGTDGLQFPQKLIPNAGMRLYGGAQYHRAMAEFRFVVGGVKCPPITREEIVNACGVEDIHDGANYSRTACVIAVAKARDTFEPYLHQPKVASRRDPPRIKILGGRLLHILKRLLPISVYLLQKDGEYLSGHQVFLNRVSSAFNNFAESTEKACREKFLMLRHVLCTLALRLVLEVRCMEDLVSTTRYVSWSLHNKNRSGLRHFLDSFCGNDQSIMGGNLASSGLSQDSTFGSLSNERQDSKPRPDVKLSQLASGIDSSSCIQGTETRLVDLLDCTLWNRRLAPSSERIVHALVQQIFHGIREYFLASAELKFNCFLLMPVVDKLPALLREDLDSAFENELDNVFDITNLVHSLSQRKRDAEVELRRIKRLKEKFRVVHQQLILQQSKPEMKTGEGDTK</sequence>
<dbReference type="Gene3D" id="3.40.50.300">
    <property type="entry name" value="P-loop containing nucleotide triphosphate hydrolases"/>
    <property type="match status" value="1"/>
</dbReference>
<evidence type="ECO:0000313" key="2">
    <source>
        <dbReference type="EnsemblPlants" id="MELO3C018688.2.1"/>
    </source>
</evidence>
<feature type="domain" description="Dynamin-type G" evidence="1">
    <location>
        <begin position="34"/>
        <end position="331"/>
    </location>
</feature>
<proteinExistence type="predicted"/>
<protein>
    <recommendedName>
        <fullName evidence="1">Dynamin-type G domain-containing protein</fullName>
    </recommendedName>
</protein>
<name>A0A9I9DI88_CUCME</name>
<organism evidence="2">
    <name type="scientific">Cucumis melo</name>
    <name type="common">Muskmelon</name>
    <dbReference type="NCBI Taxonomy" id="3656"/>
    <lineage>
        <taxon>Eukaryota</taxon>
        <taxon>Viridiplantae</taxon>
        <taxon>Streptophyta</taxon>
        <taxon>Embryophyta</taxon>
        <taxon>Tracheophyta</taxon>
        <taxon>Spermatophyta</taxon>
        <taxon>Magnoliopsida</taxon>
        <taxon>eudicotyledons</taxon>
        <taxon>Gunneridae</taxon>
        <taxon>Pentapetalae</taxon>
        <taxon>rosids</taxon>
        <taxon>fabids</taxon>
        <taxon>Cucurbitales</taxon>
        <taxon>Cucurbitaceae</taxon>
        <taxon>Benincaseae</taxon>
        <taxon>Cucumis</taxon>
    </lineage>
</organism>
<dbReference type="GO" id="GO:0016020">
    <property type="term" value="C:membrane"/>
    <property type="evidence" value="ECO:0007669"/>
    <property type="project" value="TreeGrafter"/>
</dbReference>
<dbReference type="SMART" id="SM00053">
    <property type="entry name" value="DYNc"/>
    <property type="match status" value="1"/>
</dbReference>
<evidence type="ECO:0000259" key="1">
    <source>
        <dbReference type="PROSITE" id="PS51718"/>
    </source>
</evidence>
<dbReference type="PANTHER" id="PTHR11566:SF78">
    <property type="entry name" value="DYNAMIN-LIKE PROTEIN ARC5"/>
    <property type="match status" value="1"/>
</dbReference>
<reference evidence="2" key="1">
    <citation type="submission" date="2023-03" db="UniProtKB">
        <authorList>
            <consortium name="EnsemblPlants"/>
        </authorList>
    </citation>
    <scope>IDENTIFICATION</scope>
</reference>
<dbReference type="InterPro" id="IPR022812">
    <property type="entry name" value="Dynamin"/>
</dbReference>
<dbReference type="InterPro" id="IPR045063">
    <property type="entry name" value="Dynamin_N"/>
</dbReference>
<dbReference type="EnsemblPlants" id="MELO3C018688.2.1">
    <property type="protein sequence ID" value="MELO3C018688.2.1"/>
    <property type="gene ID" value="MELO3C018688.2"/>
</dbReference>
<dbReference type="InterPro" id="IPR027417">
    <property type="entry name" value="P-loop_NTPase"/>
</dbReference>
<accession>A0A9I9DI88</accession>
<dbReference type="SUPFAM" id="SSF52540">
    <property type="entry name" value="P-loop containing nucleoside triphosphate hydrolases"/>
    <property type="match status" value="1"/>
</dbReference>
<dbReference type="GO" id="GO:0005874">
    <property type="term" value="C:microtubule"/>
    <property type="evidence" value="ECO:0007669"/>
    <property type="project" value="TreeGrafter"/>
</dbReference>
<dbReference type="Gramene" id="MELO3C018688.2.1">
    <property type="protein sequence ID" value="MELO3C018688.2.1"/>
    <property type="gene ID" value="MELO3C018688.2"/>
</dbReference>
<dbReference type="GO" id="GO:0005777">
    <property type="term" value="C:peroxisome"/>
    <property type="evidence" value="ECO:0007669"/>
    <property type="project" value="TreeGrafter"/>
</dbReference>
<dbReference type="PRINTS" id="PR00195">
    <property type="entry name" value="DYNAMIN"/>
</dbReference>
<dbReference type="CDD" id="cd08771">
    <property type="entry name" value="DLP_1"/>
    <property type="match status" value="1"/>
</dbReference>